<evidence type="ECO:0000313" key="14">
    <source>
        <dbReference type="Proteomes" id="UP000256601"/>
    </source>
</evidence>
<evidence type="ECO:0000313" key="13">
    <source>
        <dbReference type="Proteomes" id="UP000182444"/>
    </source>
</evidence>
<feature type="region of interest" description="Disordered" evidence="9">
    <location>
        <begin position="375"/>
        <end position="419"/>
    </location>
</feature>
<dbReference type="Proteomes" id="UP000182444">
    <property type="component" value="Chromosome 1E"/>
</dbReference>
<evidence type="ECO:0000256" key="8">
    <source>
        <dbReference type="PROSITE-ProRule" id="PRU00175"/>
    </source>
</evidence>
<evidence type="ECO:0000259" key="10">
    <source>
        <dbReference type="PROSITE" id="PS50089"/>
    </source>
</evidence>
<evidence type="ECO:0000256" key="1">
    <source>
        <dbReference type="ARBA" id="ARBA00000900"/>
    </source>
</evidence>
<comment type="catalytic activity">
    <reaction evidence="1">
        <text>S-ubiquitinyl-[E2 ubiquitin-conjugating enzyme]-L-cysteine + [acceptor protein]-L-lysine = [E2 ubiquitin-conjugating enzyme]-L-cysteine + N(6)-ubiquitinyl-[acceptor protein]-L-lysine.</text>
        <dbReference type="EC" id="2.3.2.27"/>
    </reaction>
</comment>
<dbReference type="Pfam" id="PF13639">
    <property type="entry name" value="zf-RING_2"/>
    <property type="match status" value="1"/>
</dbReference>
<dbReference type="SMART" id="SM00184">
    <property type="entry name" value="RING"/>
    <property type="match status" value="1"/>
</dbReference>
<dbReference type="VEuPathDB" id="FungiDB:YALI1_E36887g"/>
<dbReference type="GO" id="GO:0008270">
    <property type="term" value="F:zinc ion binding"/>
    <property type="evidence" value="ECO:0007669"/>
    <property type="project" value="UniProtKB-KW"/>
</dbReference>
<feature type="compositionally biased region" description="Low complexity" evidence="9">
    <location>
        <begin position="380"/>
        <end position="389"/>
    </location>
</feature>
<dbReference type="EMBL" id="KZ858955">
    <property type="protein sequence ID" value="RDW28155.1"/>
    <property type="molecule type" value="Genomic_DNA"/>
</dbReference>
<evidence type="ECO:0000256" key="5">
    <source>
        <dbReference type="ARBA" id="ARBA00022771"/>
    </source>
</evidence>
<keyword evidence="5 8" id="KW-0863">Zinc-finger</keyword>
<dbReference type="CDD" id="cd16461">
    <property type="entry name" value="RING-H2_EL5-like"/>
    <property type="match status" value="1"/>
</dbReference>
<feature type="region of interest" description="Disordered" evidence="9">
    <location>
        <begin position="319"/>
        <end position="348"/>
    </location>
</feature>
<gene>
    <name evidence="12" type="ORF">B0I71DRAFT_127917</name>
    <name evidence="11" type="ORF">YALI1_E36887g</name>
</gene>
<dbReference type="PANTHER" id="PTHR22937">
    <property type="entry name" value="E3 UBIQUITIN-PROTEIN LIGASE RNF165"/>
    <property type="match status" value="1"/>
</dbReference>
<dbReference type="GO" id="GO:0005634">
    <property type="term" value="C:nucleus"/>
    <property type="evidence" value="ECO:0007669"/>
    <property type="project" value="TreeGrafter"/>
</dbReference>
<dbReference type="Proteomes" id="UP000256601">
    <property type="component" value="Unassembled WGS sequence"/>
</dbReference>
<dbReference type="AlphaFoldDB" id="A0A1D8NKQ6"/>
<dbReference type="OMA" id="NEPRNTR"/>
<dbReference type="VEuPathDB" id="FungiDB:YALI0_E31339g"/>
<dbReference type="PANTHER" id="PTHR22937:SF65">
    <property type="entry name" value="E3 UBIQUITIN-PROTEIN LIGASE ARK2C"/>
    <property type="match status" value="1"/>
</dbReference>
<evidence type="ECO:0000256" key="6">
    <source>
        <dbReference type="ARBA" id="ARBA00022786"/>
    </source>
</evidence>
<dbReference type="EMBL" id="CP017557">
    <property type="protein sequence ID" value="AOW06224.1"/>
    <property type="molecule type" value="Genomic_DNA"/>
</dbReference>
<evidence type="ECO:0000256" key="7">
    <source>
        <dbReference type="ARBA" id="ARBA00022833"/>
    </source>
</evidence>
<dbReference type="Gene3D" id="3.30.40.10">
    <property type="entry name" value="Zinc/RING finger domain, C3HC4 (zinc finger)"/>
    <property type="match status" value="1"/>
</dbReference>
<accession>A0A1D8NKQ6</accession>
<feature type="region of interest" description="Disordered" evidence="9">
    <location>
        <begin position="1"/>
        <end position="120"/>
    </location>
</feature>
<evidence type="ECO:0000256" key="2">
    <source>
        <dbReference type="ARBA" id="ARBA00012483"/>
    </source>
</evidence>
<feature type="compositionally biased region" description="Low complexity" evidence="9">
    <location>
        <begin position="77"/>
        <end position="113"/>
    </location>
</feature>
<evidence type="ECO:0000256" key="3">
    <source>
        <dbReference type="ARBA" id="ARBA00022679"/>
    </source>
</evidence>
<proteinExistence type="predicted"/>
<feature type="compositionally biased region" description="Basic and acidic residues" evidence="9">
    <location>
        <begin position="410"/>
        <end position="419"/>
    </location>
</feature>
<evidence type="ECO:0000313" key="11">
    <source>
        <dbReference type="EMBL" id="AOW06224.1"/>
    </source>
</evidence>
<keyword evidence="3" id="KW-0808">Transferase</keyword>
<dbReference type="InterPro" id="IPR013083">
    <property type="entry name" value="Znf_RING/FYVE/PHD"/>
</dbReference>
<feature type="compositionally biased region" description="Low complexity" evidence="9">
    <location>
        <begin position="1"/>
        <end position="16"/>
    </location>
</feature>
<sequence length="548" mass="59212">MGQSSSRDSTSSSNPSGAPQQPHRNRLVQRLQTHLRRRRPEAPAATMFVPQRRRRSATDSVRSERRKRRVEDDSEVAETQAAVGTATGATATTTNTETSSSPPGGTPQAAASTLGEASIDASETQPLLENILEEPEPASTRNSGVPTGGIPGMDIPGMSNERQPRNQSVMLSRLLFLASAMTASSLVGTEFGFQNGGGTGSSSDDFDRFLSGLSRGLLSPEITAREPSGAEGVRPLNYFRMFRFPPTEGSTFVPVLVVGIRSSEDNGQGPNAEITTDSMPFFEAATSRPIRLSEPTDTVEYNPLRSRYERGRSILDQFMSDFGPSFNNPDRQGSTDSLTEMPDSASTYHTPLASTEQVDDAGSASASAISPAVAPHPLIPATSPASQTAPPLPSLPSLPPPTGDNANEPRNTRESLREAIPERPLRQSWIVYVFGGTYPEDHPILNAASLFTDEPTMEDLSLLERHLSPMKNHLATQEDVEQAGGLSTVKEFIEGEKCPICMTDYEKGDVCRQLNKCHHEFHKDCVDHWLLTGCNSCPMCRGEGVARA</sequence>
<keyword evidence="4" id="KW-0479">Metal-binding</keyword>
<dbReference type="PROSITE" id="PS50089">
    <property type="entry name" value="ZF_RING_2"/>
    <property type="match status" value="1"/>
</dbReference>
<keyword evidence="7" id="KW-0862">Zinc</keyword>
<dbReference type="InterPro" id="IPR001841">
    <property type="entry name" value="Znf_RING"/>
</dbReference>
<dbReference type="eggNOG" id="KOG0800">
    <property type="taxonomic scope" value="Eukaryota"/>
</dbReference>
<reference evidence="11 13" key="1">
    <citation type="journal article" date="2016" name="PLoS ONE">
        <title>Sequence Assembly of Yarrowia lipolytica Strain W29/CLIB89 Shows Transposable Element Diversity.</title>
        <authorList>
            <person name="Magnan C."/>
            <person name="Yu J."/>
            <person name="Chang I."/>
            <person name="Jahn E."/>
            <person name="Kanomata Y."/>
            <person name="Wu J."/>
            <person name="Zeller M."/>
            <person name="Oakes M."/>
            <person name="Baldi P."/>
            <person name="Sandmeyer S."/>
        </authorList>
    </citation>
    <scope>NUCLEOTIDE SEQUENCE [LARGE SCALE GENOMIC DNA]</scope>
    <source>
        <strain evidence="11">CLIB89</strain>
        <strain evidence="13">CLIB89(W29)</strain>
    </source>
</reference>
<feature type="compositionally biased region" description="Pro residues" evidence="9">
    <location>
        <begin position="390"/>
        <end position="402"/>
    </location>
</feature>
<dbReference type="SUPFAM" id="SSF57850">
    <property type="entry name" value="RING/U-box"/>
    <property type="match status" value="1"/>
</dbReference>
<dbReference type="GeneID" id="2911464"/>
<evidence type="ECO:0000256" key="9">
    <source>
        <dbReference type="SAM" id="MobiDB-lite"/>
    </source>
</evidence>
<dbReference type="InterPro" id="IPR045191">
    <property type="entry name" value="MBR1/2-like"/>
</dbReference>
<name>A0A1D8NKQ6_YARLL</name>
<feature type="region of interest" description="Disordered" evidence="9">
    <location>
        <begin position="133"/>
        <end position="164"/>
    </location>
</feature>
<dbReference type="EC" id="2.3.2.27" evidence="2"/>
<dbReference type="GO" id="GO:0061630">
    <property type="term" value="F:ubiquitin protein ligase activity"/>
    <property type="evidence" value="ECO:0007669"/>
    <property type="project" value="UniProtKB-EC"/>
</dbReference>
<dbReference type="OrthoDB" id="8062037at2759"/>
<organism evidence="11 13">
    <name type="scientific">Yarrowia lipolytica</name>
    <name type="common">Candida lipolytica</name>
    <dbReference type="NCBI Taxonomy" id="4952"/>
    <lineage>
        <taxon>Eukaryota</taxon>
        <taxon>Fungi</taxon>
        <taxon>Dikarya</taxon>
        <taxon>Ascomycota</taxon>
        <taxon>Saccharomycotina</taxon>
        <taxon>Dipodascomycetes</taxon>
        <taxon>Dipodascales</taxon>
        <taxon>Dipodascales incertae sedis</taxon>
        <taxon>Yarrowia</taxon>
    </lineage>
</organism>
<reference evidence="12 14" key="2">
    <citation type="submission" date="2018-07" db="EMBL/GenBank/DDBJ databases">
        <title>Draft Genome Assemblies for Five Robust Yarrowia lipolytica Strains Exhibiting High Lipid Production and Pentose Sugar Utilization and Sugar Alcohol Secretion from Undetoxified Lignocellulosic Biomass Hydrolysates.</title>
        <authorList>
            <consortium name="DOE Joint Genome Institute"/>
            <person name="Walker C."/>
            <person name="Ryu S."/>
            <person name="Na H."/>
            <person name="Zane M."/>
            <person name="LaButti K."/>
            <person name="Lipzen A."/>
            <person name="Haridas S."/>
            <person name="Barry K."/>
            <person name="Grigoriev I.V."/>
            <person name="Quarterman J."/>
            <person name="Slininger P."/>
            <person name="Dien B."/>
            <person name="Trinh C.T."/>
        </authorList>
    </citation>
    <scope>NUCLEOTIDE SEQUENCE [LARGE SCALE GENOMIC DNA]</scope>
    <source>
        <strain evidence="12 14">YB392</strain>
    </source>
</reference>
<dbReference type="KEGG" id="yli:2911464"/>
<protein>
    <recommendedName>
        <fullName evidence="2">RING-type E3 ubiquitin transferase</fullName>
        <ecNumber evidence="2">2.3.2.27</ecNumber>
    </recommendedName>
</protein>
<feature type="compositionally biased region" description="Polar residues" evidence="9">
    <location>
        <begin position="325"/>
        <end position="348"/>
    </location>
</feature>
<evidence type="ECO:0000256" key="4">
    <source>
        <dbReference type="ARBA" id="ARBA00022723"/>
    </source>
</evidence>
<keyword evidence="6" id="KW-0833">Ubl conjugation pathway</keyword>
<dbReference type="RefSeq" id="XP_504631.1">
    <property type="nucleotide sequence ID" value="XM_504631.1"/>
</dbReference>
<evidence type="ECO:0000313" key="12">
    <source>
        <dbReference type="EMBL" id="RDW28155.1"/>
    </source>
</evidence>
<feature type="domain" description="RING-type" evidence="10">
    <location>
        <begin position="498"/>
        <end position="541"/>
    </location>
</feature>
<feature type="compositionally biased region" description="Basic residues" evidence="9">
    <location>
        <begin position="23"/>
        <end position="39"/>
    </location>
</feature>